<reference evidence="1" key="1">
    <citation type="submission" date="2014-09" db="EMBL/GenBank/DDBJ databases">
        <authorList>
            <person name="Magalhaes I.L.F."/>
            <person name="Oliveira U."/>
            <person name="Santos F.R."/>
            <person name="Vidigal T.H.D.A."/>
            <person name="Brescovit A.D."/>
            <person name="Santos A.J."/>
        </authorList>
    </citation>
    <scope>NUCLEOTIDE SEQUENCE</scope>
    <source>
        <tissue evidence="1">Shoot tissue taken approximately 20 cm above the soil surface</tissue>
    </source>
</reference>
<organism evidence="1">
    <name type="scientific">Arundo donax</name>
    <name type="common">Giant reed</name>
    <name type="synonym">Donax arundinaceus</name>
    <dbReference type="NCBI Taxonomy" id="35708"/>
    <lineage>
        <taxon>Eukaryota</taxon>
        <taxon>Viridiplantae</taxon>
        <taxon>Streptophyta</taxon>
        <taxon>Embryophyta</taxon>
        <taxon>Tracheophyta</taxon>
        <taxon>Spermatophyta</taxon>
        <taxon>Magnoliopsida</taxon>
        <taxon>Liliopsida</taxon>
        <taxon>Poales</taxon>
        <taxon>Poaceae</taxon>
        <taxon>PACMAD clade</taxon>
        <taxon>Arundinoideae</taxon>
        <taxon>Arundineae</taxon>
        <taxon>Arundo</taxon>
    </lineage>
</organism>
<sequence>MAARRDGACRGRGVVGLGATQLRRYCIP</sequence>
<dbReference type="AlphaFoldDB" id="A0A0A9C0Q7"/>
<name>A0A0A9C0Q7_ARUDO</name>
<evidence type="ECO:0000313" key="1">
    <source>
        <dbReference type="EMBL" id="JAD69904.1"/>
    </source>
</evidence>
<proteinExistence type="predicted"/>
<reference evidence="1" key="2">
    <citation type="journal article" date="2015" name="Data Brief">
        <title>Shoot transcriptome of the giant reed, Arundo donax.</title>
        <authorList>
            <person name="Barrero R.A."/>
            <person name="Guerrero F.D."/>
            <person name="Moolhuijzen P."/>
            <person name="Goolsby J.A."/>
            <person name="Tidwell J."/>
            <person name="Bellgard S.E."/>
            <person name="Bellgard M.I."/>
        </authorList>
    </citation>
    <scope>NUCLEOTIDE SEQUENCE</scope>
    <source>
        <tissue evidence="1">Shoot tissue taken approximately 20 cm above the soil surface</tissue>
    </source>
</reference>
<accession>A0A0A9C0Q7</accession>
<dbReference type="EMBL" id="GBRH01227991">
    <property type="protein sequence ID" value="JAD69904.1"/>
    <property type="molecule type" value="Transcribed_RNA"/>
</dbReference>
<protein>
    <submittedName>
        <fullName evidence="1">Uncharacterized protein</fullName>
    </submittedName>
</protein>